<name>A0A8H5CW50_9AGAR</name>
<keyword evidence="1" id="KW-0732">Signal</keyword>
<dbReference type="AlphaFoldDB" id="A0A8H5CW50"/>
<keyword evidence="3" id="KW-1185">Reference proteome</keyword>
<dbReference type="Gene3D" id="1.20.1280.140">
    <property type="match status" value="1"/>
</dbReference>
<dbReference type="PANTHER" id="PTHR38123">
    <property type="entry name" value="CELL WALL SERINE-THREONINE-RICH GALACTOMANNOPROTEIN MP1 (AFU_ORTHOLOGUE AFUA_4G03240)"/>
    <property type="match status" value="1"/>
</dbReference>
<accession>A0A8H5CW50</accession>
<evidence type="ECO:0000313" key="3">
    <source>
        <dbReference type="Proteomes" id="UP000559027"/>
    </source>
</evidence>
<dbReference type="Proteomes" id="UP000559027">
    <property type="component" value="Unassembled WGS sequence"/>
</dbReference>
<gene>
    <name evidence="2" type="ORF">D9756_009511</name>
</gene>
<dbReference type="OrthoDB" id="3485059at2759"/>
<dbReference type="InterPro" id="IPR021054">
    <property type="entry name" value="Cell_wall_mannoprotein_1"/>
</dbReference>
<evidence type="ECO:0000313" key="2">
    <source>
        <dbReference type="EMBL" id="KAF5349099.1"/>
    </source>
</evidence>
<dbReference type="GO" id="GO:0005576">
    <property type="term" value="C:extracellular region"/>
    <property type="evidence" value="ECO:0007669"/>
    <property type="project" value="TreeGrafter"/>
</dbReference>
<feature type="chain" id="PRO_5034889890" evidence="1">
    <location>
        <begin position="21"/>
        <end position="182"/>
    </location>
</feature>
<dbReference type="EMBL" id="JAACJO010000017">
    <property type="protein sequence ID" value="KAF5349099.1"/>
    <property type="molecule type" value="Genomic_DNA"/>
</dbReference>
<comment type="caution">
    <text evidence="2">The sequence shown here is derived from an EMBL/GenBank/DDBJ whole genome shotgun (WGS) entry which is preliminary data.</text>
</comment>
<evidence type="ECO:0000256" key="1">
    <source>
        <dbReference type="SAM" id="SignalP"/>
    </source>
</evidence>
<protein>
    <submittedName>
        <fullName evidence="2">Uncharacterized protein</fullName>
    </submittedName>
</protein>
<dbReference type="Pfam" id="PF12296">
    <property type="entry name" value="HsbA"/>
    <property type="match status" value="1"/>
</dbReference>
<sequence>MVNFFSIAIIATSILSVTVATPVKRTTADVLAAIAKVSTDTHNLDNLITSYPLSGGSLLAALSIHTSAGTLGTDLGTATTAANNNGPVAHPDADSILAAVLAIEPTIDHALSQIVVKHPAFAALPIGGIPALVHSDLIALKGSTGNFANSLIANAPTDLKDDGTAYRDRLLAAFDVAIAAYA</sequence>
<organism evidence="2 3">
    <name type="scientific">Leucocoprinus leucothites</name>
    <dbReference type="NCBI Taxonomy" id="201217"/>
    <lineage>
        <taxon>Eukaryota</taxon>
        <taxon>Fungi</taxon>
        <taxon>Dikarya</taxon>
        <taxon>Basidiomycota</taxon>
        <taxon>Agaricomycotina</taxon>
        <taxon>Agaricomycetes</taxon>
        <taxon>Agaricomycetidae</taxon>
        <taxon>Agaricales</taxon>
        <taxon>Agaricineae</taxon>
        <taxon>Agaricaceae</taxon>
        <taxon>Leucocoprinus</taxon>
    </lineage>
</organism>
<feature type="signal peptide" evidence="1">
    <location>
        <begin position="1"/>
        <end position="20"/>
    </location>
</feature>
<dbReference type="PANTHER" id="PTHR38123:SF1">
    <property type="entry name" value="HYDROPHOBIC SURFACE BINDING PROTEIN"/>
    <property type="match status" value="1"/>
</dbReference>
<reference evidence="2 3" key="1">
    <citation type="journal article" date="2020" name="ISME J.">
        <title>Uncovering the hidden diversity of litter-decomposition mechanisms in mushroom-forming fungi.</title>
        <authorList>
            <person name="Floudas D."/>
            <person name="Bentzer J."/>
            <person name="Ahren D."/>
            <person name="Johansson T."/>
            <person name="Persson P."/>
            <person name="Tunlid A."/>
        </authorList>
    </citation>
    <scope>NUCLEOTIDE SEQUENCE [LARGE SCALE GENOMIC DNA]</scope>
    <source>
        <strain evidence="2 3">CBS 146.42</strain>
    </source>
</reference>
<proteinExistence type="predicted"/>